<dbReference type="Proteomes" id="UP000654913">
    <property type="component" value="Chromosome 1"/>
</dbReference>
<evidence type="ECO:0000259" key="1">
    <source>
        <dbReference type="Pfam" id="PF04909"/>
    </source>
</evidence>
<reference evidence="2" key="2">
    <citation type="submission" date="2021-02" db="EMBL/GenBank/DDBJ databases">
        <title>Aspergillus puulaauensis MK2 genome sequence.</title>
        <authorList>
            <person name="Futagami T."/>
            <person name="Mori K."/>
            <person name="Kadooka C."/>
            <person name="Tanaka T."/>
        </authorList>
    </citation>
    <scope>NUCLEOTIDE SEQUENCE</scope>
    <source>
        <strain evidence="2">MK2</strain>
    </source>
</reference>
<keyword evidence="3" id="KW-1185">Reference proteome</keyword>
<organism evidence="2 3">
    <name type="scientific">Aspergillus puulaauensis</name>
    <dbReference type="NCBI Taxonomy" id="1220207"/>
    <lineage>
        <taxon>Eukaryota</taxon>
        <taxon>Fungi</taxon>
        <taxon>Dikarya</taxon>
        <taxon>Ascomycota</taxon>
        <taxon>Pezizomycotina</taxon>
        <taxon>Eurotiomycetes</taxon>
        <taxon>Eurotiomycetidae</taxon>
        <taxon>Eurotiales</taxon>
        <taxon>Aspergillaceae</taxon>
        <taxon>Aspergillus</taxon>
    </lineage>
</organism>
<dbReference type="Pfam" id="PF04909">
    <property type="entry name" value="Amidohydro_2"/>
    <property type="match status" value="1"/>
</dbReference>
<proteinExistence type="predicted"/>
<protein>
    <recommendedName>
        <fullName evidence="1">Amidohydrolase-related domain-containing protein</fullName>
    </recommendedName>
</protein>
<dbReference type="InterPro" id="IPR032466">
    <property type="entry name" value="Metal_Hydrolase"/>
</dbReference>
<dbReference type="Gene3D" id="3.20.20.140">
    <property type="entry name" value="Metal-dependent hydrolases"/>
    <property type="match status" value="1"/>
</dbReference>
<dbReference type="SUPFAM" id="SSF51556">
    <property type="entry name" value="Metallo-dependent hydrolases"/>
    <property type="match status" value="1"/>
</dbReference>
<dbReference type="InterPro" id="IPR052358">
    <property type="entry name" value="Aro_Compnd_Degr_Hydrolases"/>
</dbReference>
<dbReference type="OrthoDB" id="2135488at2759"/>
<reference evidence="2" key="1">
    <citation type="submission" date="2021-01" db="EMBL/GenBank/DDBJ databases">
        <authorList>
            <consortium name="Aspergillus puulaauensis MK2 genome sequencing consortium"/>
            <person name="Kazuki M."/>
            <person name="Futagami T."/>
        </authorList>
    </citation>
    <scope>NUCLEOTIDE SEQUENCE</scope>
    <source>
        <strain evidence="2">MK2</strain>
    </source>
</reference>
<sequence length="291" mass="32406">MSSNDLSASAWDCHIHVWDPDRYPYRPGRVYTPPPALLESFLRDSPVRHVMVVQASVEDGHSGLVATLSHCQKHHCDVVIRGTIAVQEPWVEPDTATLDSLHELGVRSIRIHGFHSGRGDDWNAMYTLLRSLSRSYAVGTLGWTVSAQLPLRTWAALTERLLTDPALANLHLIADHNGCATPAEAGSAEFASFLELLRAKRASVKVSALYRRSPDNIHAMQPIIEAFAQAEPRALLWGSDWPHCDSTPGGRELPPLRGPAEVAEELQLLRSWLTADQWRFMMEENPKTIFA</sequence>
<evidence type="ECO:0000313" key="3">
    <source>
        <dbReference type="Proteomes" id="UP000654913"/>
    </source>
</evidence>
<dbReference type="EMBL" id="AP024443">
    <property type="protein sequence ID" value="BCS17244.1"/>
    <property type="molecule type" value="Genomic_DNA"/>
</dbReference>
<dbReference type="AlphaFoldDB" id="A0A7R8AF95"/>
<dbReference type="KEGG" id="apuu:APUU_10072S"/>
<dbReference type="GO" id="GO:0016787">
    <property type="term" value="F:hydrolase activity"/>
    <property type="evidence" value="ECO:0007669"/>
    <property type="project" value="InterPro"/>
</dbReference>
<accession>A0A7R8AF95</accession>
<dbReference type="PANTHER" id="PTHR35563:SF2">
    <property type="entry name" value="BARREL METAL-DEPENDENT HYDROLASE, PUTATIVE (AFU_ORTHOLOGUE AFUA_1G16240)-RELATED"/>
    <property type="match status" value="1"/>
</dbReference>
<dbReference type="PANTHER" id="PTHR35563">
    <property type="entry name" value="BARREL METAL-DEPENDENT HYDROLASE, PUTATIVE (AFU_ORTHOLOGUE AFUA_1G16240)-RELATED"/>
    <property type="match status" value="1"/>
</dbReference>
<name>A0A7R8AF95_9EURO</name>
<dbReference type="InterPro" id="IPR006680">
    <property type="entry name" value="Amidohydro-rel"/>
</dbReference>
<dbReference type="GeneID" id="64967249"/>
<gene>
    <name evidence="2" type="ORF">APUU_10072S</name>
</gene>
<evidence type="ECO:0000313" key="2">
    <source>
        <dbReference type="EMBL" id="BCS17244.1"/>
    </source>
</evidence>
<dbReference type="RefSeq" id="XP_041549438.1">
    <property type="nucleotide sequence ID" value="XM_041703929.1"/>
</dbReference>
<feature type="domain" description="Amidohydrolase-related" evidence="1">
    <location>
        <begin position="11"/>
        <end position="261"/>
    </location>
</feature>